<dbReference type="GO" id="GO:0003677">
    <property type="term" value="F:DNA binding"/>
    <property type="evidence" value="ECO:0007669"/>
    <property type="project" value="UniProtKB-KW"/>
</dbReference>
<evidence type="ECO:0000313" key="2">
    <source>
        <dbReference type="EMBL" id="TFD26643.1"/>
    </source>
</evidence>
<dbReference type="NCBIfam" id="TIGR01764">
    <property type="entry name" value="excise"/>
    <property type="match status" value="1"/>
</dbReference>
<dbReference type="InterPro" id="IPR009061">
    <property type="entry name" value="DNA-bd_dom_put_sf"/>
</dbReference>
<feature type="domain" description="Helix-turn-helix" evidence="1">
    <location>
        <begin position="9"/>
        <end position="59"/>
    </location>
</feature>
<name>A0A4R8ZGU0_9MICO</name>
<accession>A0A4R8ZGU0</accession>
<dbReference type="EMBL" id="SOGT01000008">
    <property type="protein sequence ID" value="TFD26643.1"/>
    <property type="molecule type" value="Genomic_DNA"/>
</dbReference>
<keyword evidence="3" id="KW-1185">Reference proteome</keyword>
<dbReference type="SUPFAM" id="SSF46955">
    <property type="entry name" value="Putative DNA-binding domain"/>
    <property type="match status" value="1"/>
</dbReference>
<proteinExistence type="predicted"/>
<gene>
    <name evidence="2" type="ORF">E3T27_07680</name>
</gene>
<dbReference type="Proteomes" id="UP000298424">
    <property type="component" value="Unassembled WGS sequence"/>
</dbReference>
<dbReference type="InterPro" id="IPR010093">
    <property type="entry name" value="SinI_DNA-bd"/>
</dbReference>
<organism evidence="2 3">
    <name type="scientific">Cryobacterium lyxosi</name>
    <dbReference type="NCBI Taxonomy" id="1259228"/>
    <lineage>
        <taxon>Bacteria</taxon>
        <taxon>Bacillati</taxon>
        <taxon>Actinomycetota</taxon>
        <taxon>Actinomycetes</taxon>
        <taxon>Micrococcales</taxon>
        <taxon>Microbacteriaceae</taxon>
        <taxon>Cryobacterium</taxon>
    </lineage>
</organism>
<dbReference type="InterPro" id="IPR041657">
    <property type="entry name" value="HTH_17"/>
</dbReference>
<dbReference type="OrthoDB" id="194758at2"/>
<keyword evidence="2" id="KW-0238">DNA-binding</keyword>
<dbReference type="Pfam" id="PF12728">
    <property type="entry name" value="HTH_17"/>
    <property type="match status" value="1"/>
</dbReference>
<evidence type="ECO:0000259" key="1">
    <source>
        <dbReference type="Pfam" id="PF12728"/>
    </source>
</evidence>
<protein>
    <submittedName>
        <fullName evidence="2">DNA-binding protein</fullName>
    </submittedName>
</protein>
<comment type="caution">
    <text evidence="2">The sequence shown here is derived from an EMBL/GenBank/DDBJ whole genome shotgun (WGS) entry which is preliminary data.</text>
</comment>
<dbReference type="AlphaFoldDB" id="A0A4R8ZGU0"/>
<evidence type="ECO:0000313" key="3">
    <source>
        <dbReference type="Proteomes" id="UP000298424"/>
    </source>
</evidence>
<reference evidence="2 3" key="1">
    <citation type="submission" date="2019-03" db="EMBL/GenBank/DDBJ databases">
        <title>Genomics of glacier-inhabiting Cryobacterium strains.</title>
        <authorList>
            <person name="Liu Q."/>
            <person name="Xin Y.-H."/>
        </authorList>
    </citation>
    <scope>NUCLEOTIDE SEQUENCE [LARGE SCALE GENOMIC DNA]</scope>
    <source>
        <strain evidence="2 3">TMT1-1</strain>
    </source>
</reference>
<sequence>MPTSINDRLMTTAELLDYLQVTKSTLYTWRSSGRGPRAFSVGKNLRFRRNEVDSWLETQVAA</sequence>